<gene>
    <name evidence="5" type="ORF">CcCBS67573_g08991</name>
</gene>
<evidence type="ECO:0000256" key="3">
    <source>
        <dbReference type="SAM" id="MobiDB-lite"/>
    </source>
</evidence>
<dbReference type="EMBL" id="QEAP01000686">
    <property type="protein sequence ID" value="TPX60473.1"/>
    <property type="molecule type" value="Genomic_DNA"/>
</dbReference>
<feature type="region of interest" description="Disordered" evidence="3">
    <location>
        <begin position="150"/>
        <end position="169"/>
    </location>
</feature>
<evidence type="ECO:0000256" key="1">
    <source>
        <dbReference type="ARBA" id="ARBA00023054"/>
    </source>
</evidence>
<dbReference type="AlphaFoldDB" id="A0A507E8T0"/>
<keyword evidence="6" id="KW-1185">Reference proteome</keyword>
<feature type="region of interest" description="Disordered" evidence="3">
    <location>
        <begin position="83"/>
        <end position="122"/>
    </location>
</feature>
<feature type="compositionally biased region" description="Basic and acidic residues" evidence="3">
    <location>
        <begin position="97"/>
        <end position="112"/>
    </location>
</feature>
<dbReference type="Proteomes" id="UP000320333">
    <property type="component" value="Unassembled WGS sequence"/>
</dbReference>
<dbReference type="PANTHER" id="PTHR34916">
    <property type="entry name" value="GI:13385330"/>
    <property type="match status" value="1"/>
</dbReference>
<comment type="caution">
    <text evidence="5">The sequence shown here is derived from an EMBL/GenBank/DDBJ whole genome shotgun (WGS) entry which is preliminary data.</text>
</comment>
<accession>A0A507E8T0</accession>
<dbReference type="InterPro" id="IPR032755">
    <property type="entry name" value="TSNAXIP1_N"/>
</dbReference>
<sequence length="496" mass="57349">MGTDPLFHEPLSNGAVFATRKKHRKPSKPEPVHIPHKHTSKTNLTQSDHGLRDIDVLWSGHLNHNNINRILENEALKQRRFGAPKHAPPANLSKQQQQKEKPTFAPEDRVAVQDESLETSHQSIGHIDVPDNMHQLLEQFDSVKLNQKYNAHSSASDAEDDERVPPQPVNTATQFRSLEPKKELTKRRYLPAYQLNTTRHEQYKALKTADHDIVQSEWTRKKESLRSSKLSELSTFLKTELEALGCTHPGPDMKRLQVYRYVFDRIISDFRHYGPLLAEIKSEYDSFIESHDMDQTELNFLRAKVRKLLAQNENRLLLKFERKKSLNMETQIARLKHENEFLNAELRRKLALYAGYLPQAIWNERKRDDAILSEIEGSIRRGEGAGGAEDPITLYEQQIKRLTQEDSAKATEIADLRRAQEHDYVPKELHDTLDFNHKDVTSRFLDLSEEHGKLEEELQSKVATVAKLEAALKEKEEQYHFLIAEYTGLTESMAKK</sequence>
<evidence type="ECO:0000256" key="2">
    <source>
        <dbReference type="SAM" id="Coils"/>
    </source>
</evidence>
<dbReference type="Pfam" id="PF15739">
    <property type="entry name" value="TSNAXIP1_N"/>
    <property type="match status" value="1"/>
</dbReference>
<evidence type="ECO:0000259" key="4">
    <source>
        <dbReference type="Pfam" id="PF15739"/>
    </source>
</evidence>
<proteinExistence type="predicted"/>
<dbReference type="STRING" id="246404.A0A507E8T0"/>
<organism evidence="5 6">
    <name type="scientific">Chytriomyces confervae</name>
    <dbReference type="NCBI Taxonomy" id="246404"/>
    <lineage>
        <taxon>Eukaryota</taxon>
        <taxon>Fungi</taxon>
        <taxon>Fungi incertae sedis</taxon>
        <taxon>Chytridiomycota</taxon>
        <taxon>Chytridiomycota incertae sedis</taxon>
        <taxon>Chytridiomycetes</taxon>
        <taxon>Chytridiales</taxon>
        <taxon>Chytriomycetaceae</taxon>
        <taxon>Chytriomyces</taxon>
    </lineage>
</organism>
<feature type="domain" description="Translin-associated factor X-interacting protein 1 N-terminal" evidence="4">
    <location>
        <begin position="235"/>
        <end position="334"/>
    </location>
</feature>
<feature type="region of interest" description="Disordered" evidence="3">
    <location>
        <begin position="19"/>
        <end position="47"/>
    </location>
</feature>
<evidence type="ECO:0000313" key="6">
    <source>
        <dbReference type="Proteomes" id="UP000320333"/>
    </source>
</evidence>
<protein>
    <recommendedName>
        <fullName evidence="4">Translin-associated factor X-interacting protein 1 N-terminal domain-containing protein</fullName>
    </recommendedName>
</protein>
<dbReference type="PANTHER" id="PTHR34916:SF1">
    <property type="entry name" value="GI:13385330"/>
    <property type="match status" value="1"/>
</dbReference>
<dbReference type="OrthoDB" id="261426at2759"/>
<name>A0A507E8T0_9FUNG</name>
<keyword evidence="1 2" id="KW-0175">Coiled coil</keyword>
<reference evidence="5 6" key="1">
    <citation type="journal article" date="2019" name="Sci. Rep.">
        <title>Comparative genomics of chytrid fungi reveal insights into the obligate biotrophic and pathogenic lifestyle of Synchytrium endobioticum.</title>
        <authorList>
            <person name="van de Vossenberg B.T.L.H."/>
            <person name="Warris S."/>
            <person name="Nguyen H.D.T."/>
            <person name="van Gent-Pelzer M.P.E."/>
            <person name="Joly D.L."/>
            <person name="van de Geest H.C."/>
            <person name="Bonants P.J.M."/>
            <person name="Smith D.S."/>
            <person name="Levesque C.A."/>
            <person name="van der Lee T.A.J."/>
        </authorList>
    </citation>
    <scope>NUCLEOTIDE SEQUENCE [LARGE SCALE GENOMIC DNA]</scope>
    <source>
        <strain evidence="5 6">CBS 675.73</strain>
    </source>
</reference>
<feature type="coiled-coil region" evidence="2">
    <location>
        <begin position="318"/>
        <end position="352"/>
    </location>
</feature>
<evidence type="ECO:0000313" key="5">
    <source>
        <dbReference type="EMBL" id="TPX60473.1"/>
    </source>
</evidence>
<feature type="coiled-coil region" evidence="2">
    <location>
        <begin position="451"/>
        <end position="485"/>
    </location>
</feature>